<dbReference type="Proteomes" id="UP000028582">
    <property type="component" value="Unassembled WGS sequence"/>
</dbReference>
<dbReference type="EMBL" id="ANJA01003883">
    <property type="protein sequence ID" value="ETO60787.1"/>
    <property type="molecule type" value="Genomic_DNA"/>
</dbReference>
<evidence type="ECO:0000313" key="2">
    <source>
        <dbReference type="EMBL" id="ETO60787.1"/>
    </source>
</evidence>
<gene>
    <name evidence="2" type="ORF">F444_21072</name>
</gene>
<feature type="chain" id="PRO_5001752678" description="RxLR effector protein" evidence="1">
    <location>
        <begin position="18"/>
        <end position="128"/>
    </location>
</feature>
<evidence type="ECO:0000313" key="3">
    <source>
        <dbReference type="Proteomes" id="UP000028582"/>
    </source>
</evidence>
<evidence type="ECO:0000256" key="1">
    <source>
        <dbReference type="SAM" id="SignalP"/>
    </source>
</evidence>
<reference evidence="2 3" key="1">
    <citation type="submission" date="2013-11" db="EMBL/GenBank/DDBJ databases">
        <title>The Genome Sequence of Phytophthora parasitica P1976.</title>
        <authorList>
            <consortium name="The Broad Institute Genomics Platform"/>
            <person name="Russ C."/>
            <person name="Tyler B."/>
            <person name="Panabieres F."/>
            <person name="Shan W."/>
            <person name="Tripathy S."/>
            <person name="Grunwald N."/>
            <person name="Machado M."/>
            <person name="Johnson C.S."/>
            <person name="Walker B."/>
            <person name="Young S."/>
            <person name="Zeng Q."/>
            <person name="Gargeya S."/>
            <person name="Fitzgerald M."/>
            <person name="Haas B."/>
            <person name="Abouelleil A."/>
            <person name="Allen A.W."/>
            <person name="Alvarado L."/>
            <person name="Arachchi H.M."/>
            <person name="Berlin A.M."/>
            <person name="Chapman S.B."/>
            <person name="Gainer-Dewar J."/>
            <person name="Goldberg J."/>
            <person name="Griggs A."/>
            <person name="Gujja S."/>
            <person name="Hansen M."/>
            <person name="Howarth C."/>
            <person name="Imamovic A."/>
            <person name="Ireland A."/>
            <person name="Larimer J."/>
            <person name="McCowan C."/>
            <person name="Murphy C."/>
            <person name="Pearson M."/>
            <person name="Poon T.W."/>
            <person name="Priest M."/>
            <person name="Roberts A."/>
            <person name="Saif S."/>
            <person name="Shea T."/>
            <person name="Sisk P."/>
            <person name="Sykes S."/>
            <person name="Wortman J."/>
            <person name="Nusbaum C."/>
            <person name="Birren B."/>
        </authorList>
    </citation>
    <scope>NUCLEOTIDE SEQUENCE [LARGE SCALE GENOMIC DNA]</scope>
    <source>
        <strain evidence="2 3">P1976</strain>
    </source>
</reference>
<protein>
    <recommendedName>
        <fullName evidence="4">RxLR effector protein</fullName>
    </recommendedName>
</protein>
<feature type="signal peptide" evidence="1">
    <location>
        <begin position="1"/>
        <end position="17"/>
    </location>
</feature>
<keyword evidence="1" id="KW-0732">Signal</keyword>
<evidence type="ECO:0008006" key="4">
    <source>
        <dbReference type="Google" id="ProtNLM"/>
    </source>
</evidence>
<proteinExistence type="predicted"/>
<organism evidence="2 3">
    <name type="scientific">Phytophthora nicotianae P1976</name>
    <dbReference type="NCBI Taxonomy" id="1317066"/>
    <lineage>
        <taxon>Eukaryota</taxon>
        <taxon>Sar</taxon>
        <taxon>Stramenopiles</taxon>
        <taxon>Oomycota</taxon>
        <taxon>Peronosporomycetes</taxon>
        <taxon>Peronosporales</taxon>
        <taxon>Peronosporaceae</taxon>
        <taxon>Phytophthora</taxon>
    </lineage>
</organism>
<accession>A0A080Z2C6</accession>
<name>A0A080Z2C6_PHYNI</name>
<sequence length="128" mass="14028">MIRYALLLVAFAYVGRANTVSAVKVAGMIYATGKLPAGPTEMKFVSSQDSTNPDSKRFLRHEAVVTRKDDIDVNSTEERAIIGSALKNGVFKILASRGILPQTIYAKLGIRSGKAPAFVHWISNNYQR</sequence>
<comment type="caution">
    <text evidence="2">The sequence shown here is derived from an EMBL/GenBank/DDBJ whole genome shotgun (WGS) entry which is preliminary data.</text>
</comment>
<dbReference type="AlphaFoldDB" id="A0A080Z2C6"/>